<organism evidence="2 3">
    <name type="scientific">Neotoma lepida</name>
    <name type="common">Desert woodrat</name>
    <dbReference type="NCBI Taxonomy" id="56216"/>
    <lineage>
        <taxon>Eukaryota</taxon>
        <taxon>Metazoa</taxon>
        <taxon>Chordata</taxon>
        <taxon>Craniata</taxon>
        <taxon>Vertebrata</taxon>
        <taxon>Euteleostomi</taxon>
        <taxon>Mammalia</taxon>
        <taxon>Eutheria</taxon>
        <taxon>Euarchontoglires</taxon>
        <taxon>Glires</taxon>
        <taxon>Rodentia</taxon>
        <taxon>Myomorpha</taxon>
        <taxon>Muroidea</taxon>
        <taxon>Cricetidae</taxon>
        <taxon>Neotominae</taxon>
        <taxon>Neotoma</taxon>
    </lineage>
</organism>
<proteinExistence type="predicted"/>
<dbReference type="AlphaFoldDB" id="A0A1A6H7G7"/>
<keyword evidence="3" id="KW-1185">Reference proteome</keyword>
<reference evidence="2 3" key="1">
    <citation type="submission" date="2016-06" db="EMBL/GenBank/DDBJ databases">
        <title>The Draft Genome Sequence and Annotation of the Desert Woodrat Neotoma lepida.</title>
        <authorList>
            <person name="Campbell M."/>
            <person name="Oakeson K.F."/>
            <person name="Yandell M."/>
            <person name="Halpert J.R."/>
            <person name="Dearing D."/>
        </authorList>
    </citation>
    <scope>NUCLEOTIDE SEQUENCE [LARGE SCALE GENOMIC DNA]</scope>
    <source>
        <strain evidence="2">417</strain>
        <tissue evidence="2">Liver</tissue>
    </source>
</reference>
<name>A0A1A6H7G7_NEOLE</name>
<comment type="caution">
    <text evidence="2">The sequence shown here is derived from an EMBL/GenBank/DDBJ whole genome shotgun (WGS) entry which is preliminary data.</text>
</comment>
<feature type="compositionally biased region" description="Polar residues" evidence="1">
    <location>
        <begin position="67"/>
        <end position="88"/>
    </location>
</feature>
<evidence type="ECO:0000256" key="1">
    <source>
        <dbReference type="SAM" id="MobiDB-lite"/>
    </source>
</evidence>
<sequence>MSPKNLLGYPSTALPIHRGPSRGSEIQPPLIYLDLKPDWKAKPTPLDLHLSPSLGPGTATLSPHKASPTQTQEMQNPVSASPVPSGSDSPAPKKGNGKVNYIGLDF</sequence>
<feature type="region of interest" description="Disordered" evidence="1">
    <location>
        <begin position="1"/>
        <end position="27"/>
    </location>
</feature>
<accession>A0A1A6H7G7</accession>
<dbReference type="Proteomes" id="UP000092124">
    <property type="component" value="Unassembled WGS sequence"/>
</dbReference>
<gene>
    <name evidence="2" type="ORF">A6R68_15674</name>
</gene>
<dbReference type="EMBL" id="LZPO01044685">
    <property type="protein sequence ID" value="OBS73790.1"/>
    <property type="molecule type" value="Genomic_DNA"/>
</dbReference>
<dbReference type="STRING" id="56216.A0A1A6H7G7"/>
<evidence type="ECO:0000313" key="3">
    <source>
        <dbReference type="Proteomes" id="UP000092124"/>
    </source>
</evidence>
<evidence type="ECO:0000313" key="2">
    <source>
        <dbReference type="EMBL" id="OBS73790.1"/>
    </source>
</evidence>
<feature type="region of interest" description="Disordered" evidence="1">
    <location>
        <begin position="44"/>
        <end position="106"/>
    </location>
</feature>
<protein>
    <submittedName>
        <fullName evidence="2">Uncharacterized protein</fullName>
    </submittedName>
</protein>